<dbReference type="Proteomes" id="UP000825935">
    <property type="component" value="Chromosome 35"/>
</dbReference>
<dbReference type="AlphaFoldDB" id="A0A8T2QHD1"/>
<dbReference type="PANTHER" id="PTHR11439:SF463">
    <property type="entry name" value="REVERSE TRANSCRIPTASE TY1_COPIA-TYPE DOMAIN-CONTAINING PROTEIN"/>
    <property type="match status" value="1"/>
</dbReference>
<organism evidence="1 2">
    <name type="scientific">Ceratopteris richardii</name>
    <name type="common">Triangle waterfern</name>
    <dbReference type="NCBI Taxonomy" id="49495"/>
    <lineage>
        <taxon>Eukaryota</taxon>
        <taxon>Viridiplantae</taxon>
        <taxon>Streptophyta</taxon>
        <taxon>Embryophyta</taxon>
        <taxon>Tracheophyta</taxon>
        <taxon>Polypodiopsida</taxon>
        <taxon>Polypodiidae</taxon>
        <taxon>Polypodiales</taxon>
        <taxon>Pteridineae</taxon>
        <taxon>Pteridaceae</taxon>
        <taxon>Parkerioideae</taxon>
        <taxon>Ceratopteris</taxon>
    </lineage>
</organism>
<evidence type="ECO:0000313" key="2">
    <source>
        <dbReference type="Proteomes" id="UP000825935"/>
    </source>
</evidence>
<comment type="caution">
    <text evidence="1">The sequence shown here is derived from an EMBL/GenBank/DDBJ whole genome shotgun (WGS) entry which is preliminary data.</text>
</comment>
<evidence type="ECO:0008006" key="3">
    <source>
        <dbReference type="Google" id="ProtNLM"/>
    </source>
</evidence>
<dbReference type="EMBL" id="CM035440">
    <property type="protein sequence ID" value="KAH7283010.1"/>
    <property type="molecule type" value="Genomic_DNA"/>
</dbReference>
<accession>A0A8T2QHD1</accession>
<protein>
    <recommendedName>
        <fullName evidence="3">Mitochondrial protein</fullName>
    </recommendedName>
</protein>
<proteinExistence type="predicted"/>
<name>A0A8T2QHD1_CERRI</name>
<gene>
    <name evidence="1" type="ORF">KP509_35G056500</name>
</gene>
<dbReference type="PANTHER" id="PTHR11439">
    <property type="entry name" value="GAG-POL-RELATED RETROTRANSPOSON"/>
    <property type="match status" value="1"/>
</dbReference>
<evidence type="ECO:0000313" key="1">
    <source>
        <dbReference type="EMBL" id="KAH7283010.1"/>
    </source>
</evidence>
<sequence>MFMHNLLKIHWKVVKRVFKSLKGSFNYAMVFSKSSHLFFKCLSNSDWEVDKDSRGSTSGYCFYLGGYVISWSSKKQCIHVTSSSEAMYGATFTTTLESI</sequence>
<dbReference type="OrthoDB" id="1296755at2759"/>
<keyword evidence="2" id="KW-1185">Reference proteome</keyword>
<reference evidence="1" key="1">
    <citation type="submission" date="2021-08" db="EMBL/GenBank/DDBJ databases">
        <title>WGS assembly of Ceratopteris richardii.</title>
        <authorList>
            <person name="Marchant D.B."/>
            <person name="Chen G."/>
            <person name="Jenkins J."/>
            <person name="Shu S."/>
            <person name="Leebens-Mack J."/>
            <person name="Grimwood J."/>
            <person name="Schmutz J."/>
            <person name="Soltis P."/>
            <person name="Soltis D."/>
            <person name="Chen Z.-H."/>
        </authorList>
    </citation>
    <scope>NUCLEOTIDE SEQUENCE</scope>
    <source>
        <strain evidence="1">Whitten #5841</strain>
        <tissue evidence="1">Leaf</tissue>
    </source>
</reference>